<dbReference type="Proteomes" id="UP001143910">
    <property type="component" value="Unassembled WGS sequence"/>
</dbReference>
<evidence type="ECO:0000313" key="2">
    <source>
        <dbReference type="Proteomes" id="UP001143910"/>
    </source>
</evidence>
<keyword evidence="2" id="KW-1185">Reference proteome</keyword>
<name>A0ACC1NIF4_9HYPO</name>
<proteinExistence type="predicted"/>
<reference evidence="1" key="1">
    <citation type="submission" date="2022-08" db="EMBL/GenBank/DDBJ databases">
        <title>Genome Sequence of Lecanicillium fungicola.</title>
        <authorList>
            <person name="Buettner E."/>
        </authorList>
    </citation>
    <scope>NUCLEOTIDE SEQUENCE</scope>
    <source>
        <strain evidence="1">Babe33</strain>
    </source>
</reference>
<comment type="caution">
    <text evidence="1">The sequence shown here is derived from an EMBL/GenBank/DDBJ whole genome shotgun (WGS) entry which is preliminary data.</text>
</comment>
<evidence type="ECO:0000313" key="1">
    <source>
        <dbReference type="EMBL" id="KAJ2978123.1"/>
    </source>
</evidence>
<accession>A0ACC1NIF4</accession>
<protein>
    <submittedName>
        <fullName evidence="1">Uncharacterized protein</fullName>
    </submittedName>
</protein>
<gene>
    <name evidence="1" type="ORF">NQ176_g3994</name>
</gene>
<sequence length="166" mass="17301">MKLISNLSAILLFTTGMTAAVPVGVTAGAPKMVAVIQNRTTTDIPETLEKTNIALRMNLDSASIVRINEKEFTGLLPTFIAFIGTLLGPGLSGSLQAAIAELFKGGDLFLNGPLDVIERLLKLDISGALRTALNTILGFLKSLPKDATTIITGGQKPGKGVVGVLT</sequence>
<organism evidence="1 2">
    <name type="scientific">Zarea fungicola</name>
    <dbReference type="NCBI Taxonomy" id="93591"/>
    <lineage>
        <taxon>Eukaryota</taxon>
        <taxon>Fungi</taxon>
        <taxon>Dikarya</taxon>
        <taxon>Ascomycota</taxon>
        <taxon>Pezizomycotina</taxon>
        <taxon>Sordariomycetes</taxon>
        <taxon>Hypocreomycetidae</taxon>
        <taxon>Hypocreales</taxon>
        <taxon>Cordycipitaceae</taxon>
        <taxon>Zarea</taxon>
    </lineage>
</organism>
<dbReference type="EMBL" id="JANJQO010000405">
    <property type="protein sequence ID" value="KAJ2978123.1"/>
    <property type="molecule type" value="Genomic_DNA"/>
</dbReference>